<reference evidence="3 4" key="1">
    <citation type="submission" date="2007-06" db="EMBL/GenBank/DDBJ databases">
        <authorList>
            <person name="Shimkets L."/>
            <person name="Ferriera S."/>
            <person name="Johnson J."/>
            <person name="Kravitz S."/>
            <person name="Beeson K."/>
            <person name="Sutton G."/>
            <person name="Rogers Y.-H."/>
            <person name="Friedman R."/>
            <person name="Frazier M."/>
            <person name="Venter J.C."/>
        </authorList>
    </citation>
    <scope>NUCLEOTIDE SEQUENCE [LARGE SCALE GENOMIC DNA]</scope>
    <source>
        <strain evidence="3 4">SIR-1</strain>
    </source>
</reference>
<dbReference type="AlphaFoldDB" id="A6G418"/>
<evidence type="ECO:0000259" key="2">
    <source>
        <dbReference type="Pfam" id="PF00487"/>
    </source>
</evidence>
<dbReference type="EMBL" id="ABCS01000020">
    <property type="protein sequence ID" value="EDM79341.1"/>
    <property type="molecule type" value="Genomic_DNA"/>
</dbReference>
<protein>
    <recommendedName>
        <fullName evidence="2">Fatty acid desaturase domain-containing protein</fullName>
    </recommendedName>
</protein>
<proteinExistence type="predicted"/>
<dbReference type="GO" id="GO:0006629">
    <property type="term" value="P:lipid metabolic process"/>
    <property type="evidence" value="ECO:0007669"/>
    <property type="project" value="InterPro"/>
</dbReference>
<organism evidence="3 4">
    <name type="scientific">Plesiocystis pacifica SIR-1</name>
    <dbReference type="NCBI Taxonomy" id="391625"/>
    <lineage>
        <taxon>Bacteria</taxon>
        <taxon>Pseudomonadati</taxon>
        <taxon>Myxococcota</taxon>
        <taxon>Polyangia</taxon>
        <taxon>Nannocystales</taxon>
        <taxon>Nannocystaceae</taxon>
        <taxon>Plesiocystis</taxon>
    </lineage>
</organism>
<keyword evidence="1" id="KW-1133">Transmembrane helix</keyword>
<feature type="transmembrane region" description="Helical" evidence="1">
    <location>
        <begin position="12"/>
        <end position="33"/>
    </location>
</feature>
<keyword evidence="1" id="KW-0812">Transmembrane</keyword>
<keyword evidence="1" id="KW-0472">Membrane</keyword>
<feature type="transmembrane region" description="Helical" evidence="1">
    <location>
        <begin position="45"/>
        <end position="65"/>
    </location>
</feature>
<dbReference type="STRING" id="391625.PPSIR1_02271"/>
<gene>
    <name evidence="3" type="ORF">PPSIR1_02271</name>
</gene>
<dbReference type="eggNOG" id="COG3239">
    <property type="taxonomic scope" value="Bacteria"/>
</dbReference>
<dbReference type="InterPro" id="IPR005804">
    <property type="entry name" value="FA_desaturase_dom"/>
</dbReference>
<evidence type="ECO:0000256" key="1">
    <source>
        <dbReference type="SAM" id="Phobius"/>
    </source>
</evidence>
<name>A6G418_9BACT</name>
<feature type="domain" description="Fatty acid desaturase" evidence="2">
    <location>
        <begin position="46"/>
        <end position="245"/>
    </location>
</feature>
<evidence type="ECO:0000313" key="4">
    <source>
        <dbReference type="Proteomes" id="UP000005801"/>
    </source>
</evidence>
<comment type="caution">
    <text evidence="3">The sequence shown here is derived from an EMBL/GenBank/DDBJ whole genome shotgun (WGS) entry which is preliminary data.</text>
</comment>
<sequence length="275" mass="32520">MRFRHRRAFYVLYDGTYLVLFSAILATMLALGWQGLTPTWAEFNWWWLLALPLVTHLHILASVFIHNCSHGNFPKAINRLVGELCGIIVLTRYASWEIIHRRHHKYSDDLDKDPHPLTKETAGYWKFTWHTITNVERQLQMQFFDLYGDTEENRSFEKRRAFTSYATNIVLIACWYVFLGPVGFFLFFLPASVIGFLHINHFNWCTHNAHKPEEGYFPVNLDHGYYWVGNRIWFGIYYHGYHHKQANLFNPMRYEAFQKAKAERLAARKAAGPRA</sequence>
<dbReference type="Proteomes" id="UP000005801">
    <property type="component" value="Unassembled WGS sequence"/>
</dbReference>
<dbReference type="CDD" id="cd01060">
    <property type="entry name" value="Membrane-FADS-like"/>
    <property type="match status" value="1"/>
</dbReference>
<keyword evidence="4" id="KW-1185">Reference proteome</keyword>
<accession>A6G418</accession>
<dbReference type="Pfam" id="PF00487">
    <property type="entry name" value="FA_desaturase"/>
    <property type="match status" value="1"/>
</dbReference>
<evidence type="ECO:0000313" key="3">
    <source>
        <dbReference type="EMBL" id="EDM79341.1"/>
    </source>
</evidence>